<sequence>MKMVSHNNLRASSVSPAMPTLGLSNSFATRIFSEIAEDITVVVDGESFLLHKFPLVAKCGKIRGMVGKDVNLSTLELAGFPGGVPTFELTMKFCYGINFPITTTNVAQLYCAAEYLEMTEEYKEDNLIARTEVFLSNVVLQSLESSVEVLTMCRDSLGRIAEEAGIVERCVEAIASNALKEQLVSGLSRLEYDGNRSVSPEIESTFPDWWVEDLLMLPIDFFKRVVRAMEKTAVRQGSIVVLVIRYAQSSLKDFDRSQSGNTSETEQRMVVETLVSLLPSSEKSSWVPLGFLFGMLKIAMALGSDVACRLELEKRIASHLEMAMLDDLLIPSVPASESLFDVDCIHRILVNFLQQIDEDERNACGNNDHNTLSSPCHGSLLKVGCLVDAYLAKIAADPYLSFHKFCALIELVPDYFRVMDDSLYRAIDVYLKAHPMLTEHECNKLCKFVDCDKLSEEACHHAAQNDRLPVQMIVRVLYAEQVRLKNSFSGSSGEGFVSQKFSSGIPSASMSPRDNYASLRRENRELKLEISRMRVRLSELEKEQMLIKQRTMDKSANGGTILGSISRGFRMFSSQKGRGNRPKSTNKSRSCRSRRN</sequence>
<dbReference type="Proteomes" id="UP001057402">
    <property type="component" value="Chromosome 7"/>
</dbReference>
<accession>A0ACB9NTF4</accession>
<organism evidence="1 2">
    <name type="scientific">Melastoma candidum</name>
    <dbReference type="NCBI Taxonomy" id="119954"/>
    <lineage>
        <taxon>Eukaryota</taxon>
        <taxon>Viridiplantae</taxon>
        <taxon>Streptophyta</taxon>
        <taxon>Embryophyta</taxon>
        <taxon>Tracheophyta</taxon>
        <taxon>Spermatophyta</taxon>
        <taxon>Magnoliopsida</taxon>
        <taxon>eudicotyledons</taxon>
        <taxon>Gunneridae</taxon>
        <taxon>Pentapetalae</taxon>
        <taxon>rosids</taxon>
        <taxon>malvids</taxon>
        <taxon>Myrtales</taxon>
        <taxon>Melastomataceae</taxon>
        <taxon>Melastomatoideae</taxon>
        <taxon>Melastomateae</taxon>
        <taxon>Melastoma</taxon>
    </lineage>
</organism>
<evidence type="ECO:0000313" key="2">
    <source>
        <dbReference type="Proteomes" id="UP001057402"/>
    </source>
</evidence>
<protein>
    <submittedName>
        <fullName evidence="1">Uncharacterized protein</fullName>
    </submittedName>
</protein>
<evidence type="ECO:0000313" key="1">
    <source>
        <dbReference type="EMBL" id="KAI4338942.1"/>
    </source>
</evidence>
<keyword evidence="2" id="KW-1185">Reference proteome</keyword>
<reference evidence="2" key="1">
    <citation type="journal article" date="2023" name="Front. Plant Sci.">
        <title>Chromosomal-level genome assembly of Melastoma candidum provides insights into trichome evolution.</title>
        <authorList>
            <person name="Zhong Y."/>
            <person name="Wu W."/>
            <person name="Sun C."/>
            <person name="Zou P."/>
            <person name="Liu Y."/>
            <person name="Dai S."/>
            <person name="Zhou R."/>
        </authorList>
    </citation>
    <scope>NUCLEOTIDE SEQUENCE [LARGE SCALE GENOMIC DNA]</scope>
</reference>
<gene>
    <name evidence="1" type="ORF">MLD38_023945</name>
</gene>
<proteinExistence type="predicted"/>
<name>A0ACB9NTF4_9MYRT</name>
<dbReference type="EMBL" id="CM042886">
    <property type="protein sequence ID" value="KAI4338942.1"/>
    <property type="molecule type" value="Genomic_DNA"/>
</dbReference>
<comment type="caution">
    <text evidence="1">The sequence shown here is derived from an EMBL/GenBank/DDBJ whole genome shotgun (WGS) entry which is preliminary data.</text>
</comment>